<organism evidence="2 3">
    <name type="scientific">Psylliodes chrysocephalus</name>
    <dbReference type="NCBI Taxonomy" id="3402493"/>
    <lineage>
        <taxon>Eukaryota</taxon>
        <taxon>Metazoa</taxon>
        <taxon>Ecdysozoa</taxon>
        <taxon>Arthropoda</taxon>
        <taxon>Hexapoda</taxon>
        <taxon>Insecta</taxon>
        <taxon>Pterygota</taxon>
        <taxon>Neoptera</taxon>
        <taxon>Endopterygota</taxon>
        <taxon>Coleoptera</taxon>
        <taxon>Polyphaga</taxon>
        <taxon>Cucujiformia</taxon>
        <taxon>Chrysomeloidea</taxon>
        <taxon>Chrysomelidae</taxon>
        <taxon>Galerucinae</taxon>
        <taxon>Alticini</taxon>
        <taxon>Psylliodes</taxon>
    </lineage>
</organism>
<protein>
    <submittedName>
        <fullName evidence="2">Uncharacterized protein</fullName>
    </submittedName>
</protein>
<dbReference type="OrthoDB" id="70030at2759"/>
<proteinExistence type="predicted"/>
<dbReference type="InterPro" id="IPR009069">
    <property type="entry name" value="Cys_alpha_HP_mot_SF"/>
</dbReference>
<evidence type="ECO:0000256" key="1">
    <source>
        <dbReference type="SAM" id="Coils"/>
    </source>
</evidence>
<evidence type="ECO:0000313" key="3">
    <source>
        <dbReference type="Proteomes" id="UP001153636"/>
    </source>
</evidence>
<reference evidence="2" key="1">
    <citation type="submission" date="2022-01" db="EMBL/GenBank/DDBJ databases">
        <authorList>
            <person name="King R."/>
        </authorList>
    </citation>
    <scope>NUCLEOTIDE SEQUENCE</scope>
</reference>
<dbReference type="Proteomes" id="UP001153636">
    <property type="component" value="Chromosome 12"/>
</dbReference>
<dbReference type="PANTHER" id="PTHR21588:SF18">
    <property type="entry name" value="MICOS COMPLEX SUBUNIT MIC19"/>
    <property type="match status" value="1"/>
</dbReference>
<dbReference type="GO" id="GO:0007007">
    <property type="term" value="P:inner mitochondrial membrane organization"/>
    <property type="evidence" value="ECO:0007669"/>
    <property type="project" value="TreeGrafter"/>
</dbReference>
<dbReference type="SUPFAM" id="SSF47072">
    <property type="entry name" value="Cysteine alpha-hairpin motif"/>
    <property type="match status" value="1"/>
</dbReference>
<keyword evidence="1" id="KW-0175">Coiled coil</keyword>
<dbReference type="EMBL" id="OV651824">
    <property type="protein sequence ID" value="CAH1102170.1"/>
    <property type="molecule type" value="Genomic_DNA"/>
</dbReference>
<gene>
    <name evidence="2" type="ORF">PSYICH_LOCUS3220</name>
</gene>
<feature type="coiled-coil region" evidence="1">
    <location>
        <begin position="75"/>
        <end position="109"/>
    </location>
</feature>
<dbReference type="GO" id="GO:0061617">
    <property type="term" value="C:MICOS complex"/>
    <property type="evidence" value="ECO:0007669"/>
    <property type="project" value="TreeGrafter"/>
</dbReference>
<name>A0A9P0G9V1_9CUCU</name>
<accession>A0A9P0G9V1</accession>
<dbReference type="InterPro" id="IPR052632">
    <property type="entry name" value="MICOS_subunit_Mic19"/>
</dbReference>
<evidence type="ECO:0000313" key="2">
    <source>
        <dbReference type="EMBL" id="CAH1102170.1"/>
    </source>
</evidence>
<dbReference type="PANTHER" id="PTHR21588">
    <property type="entry name" value="COILED-COIL-HELIX-COILED-COIL-HELIX DOMAIN CONTAINING 6"/>
    <property type="match status" value="1"/>
</dbReference>
<sequence length="170" mass="19664">MGGSSSATRKLTVENDDPTSVIKVSEEVVDRLRGSNVVRTKEPQYGKPPPDQGGQFPLYWNPSNLTSQQIQHLTANELQKNDQYWQQRIKNLEEKHKKMNQVMEDEYVKAVNEFTAKKIDRKLPPCKETEHAVKECYLEYPREPMRCAKVVQAFQECVDLKRNTLLLSRG</sequence>
<keyword evidence="3" id="KW-1185">Reference proteome</keyword>
<dbReference type="AlphaFoldDB" id="A0A9P0G9V1"/>